<keyword evidence="5 7" id="KW-1133">Transmembrane helix</keyword>
<feature type="transmembrane region" description="Helical" evidence="7">
    <location>
        <begin position="146"/>
        <end position="165"/>
    </location>
</feature>
<feature type="domain" description="ABC transmembrane type-1" evidence="8">
    <location>
        <begin position="80"/>
        <end position="260"/>
    </location>
</feature>
<evidence type="ECO:0000256" key="2">
    <source>
        <dbReference type="ARBA" id="ARBA00022448"/>
    </source>
</evidence>
<dbReference type="Gene3D" id="1.10.3720.10">
    <property type="entry name" value="MetI-like"/>
    <property type="match status" value="1"/>
</dbReference>
<dbReference type="PROSITE" id="PS50928">
    <property type="entry name" value="ABC_TM1"/>
    <property type="match status" value="1"/>
</dbReference>
<feature type="transmembrane region" description="Helical" evidence="7">
    <location>
        <begin position="32"/>
        <end position="49"/>
    </location>
</feature>
<sequence length="279" mass="29438">MTALAEPAAPAAEDEAPAGKPRFRLRSRRDRLITAGSVVVLLAIWEVAARQVDPILAAPPSAVLKALVTMAEEGSLHTAVLQSAKPFLSGYVLAIVVGVPLGLLIGRFRAVEAALGWLIIAGYAMPMIALIPVFVLWFGLGFAVKMAMVMVMTVFAIVINTWNGVQNVPRATIEVGMAFNASQARILRQIVVPSVIPSIMTGLRIGIGKAVVGIVIAEFFTALGGIGGVIVEAGHSFQPDRMFAAVVVLMAAAVVLTWLIGIAERRLAPWNRSITGSGQ</sequence>
<dbReference type="InterPro" id="IPR035906">
    <property type="entry name" value="MetI-like_sf"/>
</dbReference>
<evidence type="ECO:0000256" key="3">
    <source>
        <dbReference type="ARBA" id="ARBA00022475"/>
    </source>
</evidence>
<evidence type="ECO:0000256" key="1">
    <source>
        <dbReference type="ARBA" id="ARBA00004651"/>
    </source>
</evidence>
<feature type="transmembrane region" description="Helical" evidence="7">
    <location>
        <begin position="211"/>
        <end position="231"/>
    </location>
</feature>
<dbReference type="Proteomes" id="UP000475532">
    <property type="component" value="Unassembled WGS sequence"/>
</dbReference>
<evidence type="ECO:0000256" key="6">
    <source>
        <dbReference type="ARBA" id="ARBA00023136"/>
    </source>
</evidence>
<keyword evidence="3" id="KW-1003">Cell membrane</keyword>
<keyword evidence="2 7" id="KW-0813">Transport</keyword>
<comment type="similarity">
    <text evidence="7">Belongs to the binding-protein-dependent transport system permease family.</text>
</comment>
<proteinExistence type="inferred from homology"/>
<protein>
    <submittedName>
        <fullName evidence="9">ABC transporter permease</fullName>
    </submittedName>
</protein>
<dbReference type="GO" id="GO:0005886">
    <property type="term" value="C:plasma membrane"/>
    <property type="evidence" value="ECO:0007669"/>
    <property type="project" value="UniProtKB-SubCell"/>
</dbReference>
<evidence type="ECO:0000256" key="4">
    <source>
        <dbReference type="ARBA" id="ARBA00022692"/>
    </source>
</evidence>
<keyword evidence="4 7" id="KW-0812">Transmembrane</keyword>
<organism evidence="9 10">
    <name type="scientific">Actinomadura bangladeshensis</name>
    <dbReference type="NCBI Taxonomy" id="453573"/>
    <lineage>
        <taxon>Bacteria</taxon>
        <taxon>Bacillati</taxon>
        <taxon>Actinomycetota</taxon>
        <taxon>Actinomycetes</taxon>
        <taxon>Streptosporangiales</taxon>
        <taxon>Thermomonosporaceae</taxon>
        <taxon>Actinomadura</taxon>
    </lineage>
</organism>
<accession>A0A6L9Q8K7</accession>
<gene>
    <name evidence="9" type="ORF">G3I70_04510</name>
</gene>
<dbReference type="Pfam" id="PF00528">
    <property type="entry name" value="BPD_transp_1"/>
    <property type="match status" value="1"/>
</dbReference>
<feature type="transmembrane region" description="Helical" evidence="7">
    <location>
        <begin position="243"/>
        <end position="263"/>
    </location>
</feature>
<dbReference type="CDD" id="cd06261">
    <property type="entry name" value="TM_PBP2"/>
    <property type="match status" value="1"/>
</dbReference>
<feature type="transmembrane region" description="Helical" evidence="7">
    <location>
        <begin position="117"/>
        <end position="140"/>
    </location>
</feature>
<dbReference type="RefSeq" id="WP_163053369.1">
    <property type="nucleotide sequence ID" value="NZ_JAAGLI010000113.1"/>
</dbReference>
<comment type="subcellular location">
    <subcellularLocation>
        <location evidence="1 7">Cell membrane</location>
        <topology evidence="1 7">Multi-pass membrane protein</topology>
    </subcellularLocation>
</comment>
<evidence type="ECO:0000313" key="10">
    <source>
        <dbReference type="Proteomes" id="UP000475532"/>
    </source>
</evidence>
<evidence type="ECO:0000259" key="8">
    <source>
        <dbReference type="PROSITE" id="PS50928"/>
    </source>
</evidence>
<dbReference type="GO" id="GO:0055085">
    <property type="term" value="P:transmembrane transport"/>
    <property type="evidence" value="ECO:0007669"/>
    <property type="project" value="InterPro"/>
</dbReference>
<keyword evidence="6 7" id="KW-0472">Membrane</keyword>
<feature type="transmembrane region" description="Helical" evidence="7">
    <location>
        <begin position="87"/>
        <end position="105"/>
    </location>
</feature>
<dbReference type="EMBL" id="JAAGLI010000113">
    <property type="protein sequence ID" value="NEA21761.1"/>
    <property type="molecule type" value="Genomic_DNA"/>
</dbReference>
<name>A0A6L9Q8K7_9ACTN</name>
<dbReference type="PANTHER" id="PTHR30151">
    <property type="entry name" value="ALKANE SULFONATE ABC TRANSPORTER-RELATED, MEMBRANE SUBUNIT"/>
    <property type="match status" value="1"/>
</dbReference>
<evidence type="ECO:0000313" key="9">
    <source>
        <dbReference type="EMBL" id="NEA21761.1"/>
    </source>
</evidence>
<comment type="caution">
    <text evidence="9">The sequence shown here is derived from an EMBL/GenBank/DDBJ whole genome shotgun (WGS) entry which is preliminary data.</text>
</comment>
<dbReference type="PANTHER" id="PTHR30151:SF0">
    <property type="entry name" value="ABC TRANSPORTER PERMEASE PROTEIN MJ0413-RELATED"/>
    <property type="match status" value="1"/>
</dbReference>
<dbReference type="SUPFAM" id="SSF161098">
    <property type="entry name" value="MetI-like"/>
    <property type="match status" value="1"/>
</dbReference>
<reference evidence="9 10" key="1">
    <citation type="submission" date="2020-01" db="EMBL/GenBank/DDBJ databases">
        <title>Insect and environment-associated Actinomycetes.</title>
        <authorList>
            <person name="Currrie C."/>
            <person name="Chevrette M."/>
            <person name="Carlson C."/>
            <person name="Stubbendieck R."/>
            <person name="Wendt-Pienkowski E."/>
        </authorList>
    </citation>
    <scope>NUCLEOTIDE SEQUENCE [LARGE SCALE GENOMIC DNA]</scope>
    <source>
        <strain evidence="9 10">SID10258</strain>
    </source>
</reference>
<dbReference type="InterPro" id="IPR000515">
    <property type="entry name" value="MetI-like"/>
</dbReference>
<evidence type="ECO:0000256" key="5">
    <source>
        <dbReference type="ARBA" id="ARBA00022989"/>
    </source>
</evidence>
<evidence type="ECO:0000256" key="7">
    <source>
        <dbReference type="RuleBase" id="RU363032"/>
    </source>
</evidence>
<dbReference type="AlphaFoldDB" id="A0A6L9Q8K7"/>